<evidence type="ECO:0000313" key="1">
    <source>
        <dbReference type="EMBL" id="WVT08165.1"/>
    </source>
</evidence>
<dbReference type="EMBL" id="CP133152">
    <property type="protein sequence ID" value="WVT08165.1"/>
    <property type="molecule type" value="Genomic_DNA"/>
</dbReference>
<keyword evidence="2" id="KW-1185">Reference proteome</keyword>
<gene>
    <name evidence="1" type="ORF">RB548_26575</name>
</gene>
<dbReference type="RefSeq" id="WP_331377197.1">
    <property type="nucleotide sequence ID" value="NZ_CP133152.1"/>
</dbReference>
<geneLocation type="plasmid" evidence="1 2">
    <name>pSchITTGS70d</name>
</geneLocation>
<reference evidence="1" key="1">
    <citation type="submission" date="2023-08" db="EMBL/GenBank/DDBJ databases">
        <title>Complete genome sequence of Sinorhizobium chiapanecum ITTG S70 isolated from Acaciella angustissima nodules in Chiapas-Mexico.</title>
        <authorList>
            <person name="Rincon-Rosales R."/>
            <person name="Rogel M.A."/>
            <person name="Rincon-Medina C.I."/>
            <person name="Guerrero G."/>
            <person name="Manzano-Gomez L.A."/>
            <person name="Lopez-Lopez A."/>
            <person name="Rincon Molina F.A."/>
            <person name="Martinez-Romero E."/>
        </authorList>
    </citation>
    <scope>NUCLEOTIDE SEQUENCE</scope>
    <source>
        <strain evidence="1">ITTG S70</strain>
        <plasmid evidence="1">pSchITTGS70d</plasmid>
    </source>
</reference>
<name>A0ABZ2BL18_9HYPH</name>
<proteinExistence type="predicted"/>
<keyword evidence="1" id="KW-0614">Plasmid</keyword>
<protein>
    <submittedName>
        <fullName evidence="1">Uncharacterized protein</fullName>
    </submittedName>
</protein>
<dbReference type="Proteomes" id="UP001432360">
    <property type="component" value="Plasmid pSchITTGS70d"/>
</dbReference>
<accession>A0ABZ2BL18</accession>
<organism evidence="1 2">
    <name type="scientific">Sinorhizobium chiapasense</name>
    <dbReference type="NCBI Taxonomy" id="501572"/>
    <lineage>
        <taxon>Bacteria</taxon>
        <taxon>Pseudomonadati</taxon>
        <taxon>Pseudomonadota</taxon>
        <taxon>Alphaproteobacteria</taxon>
        <taxon>Hyphomicrobiales</taxon>
        <taxon>Rhizobiaceae</taxon>
        <taxon>Sinorhizobium/Ensifer group</taxon>
        <taxon>Sinorhizobium</taxon>
    </lineage>
</organism>
<evidence type="ECO:0000313" key="2">
    <source>
        <dbReference type="Proteomes" id="UP001432360"/>
    </source>
</evidence>
<sequence>MDAPLFATNPTGRRVPTIFSRQCVLPIHSAAAIAEPSKMTGSNNAPKNLII</sequence>